<dbReference type="EMBL" id="FNGI01000008">
    <property type="protein sequence ID" value="SDL88310.1"/>
    <property type="molecule type" value="Genomic_DNA"/>
</dbReference>
<dbReference type="OrthoDB" id="505233at2"/>
<evidence type="ECO:0000313" key="5">
    <source>
        <dbReference type="Proteomes" id="UP000198654"/>
    </source>
</evidence>
<sequence length="353" mass="37736">MRRLLAIALAALLTLALPVAAQEDTLSPLPVLNIETDAISVMGVSSGGYMATQLAVAWPELFSGLAVFAAGPWGCAQGELSRALGQCMGTRHGLPDPAALASRYARYLQEGLVGEPSALAEQRVYLWHGGSDAVVDPRLGEQLADQYRDWLADPEAQLKVETNPNAAHGWPVAATPSPGVEFAGCAKGGSPHLLACGQDGAGQALQWLYGERVTPPEGDGRGMLRSFDQVAFYDGLAEAGYVYVPKTCGEGAPCALIVALHGCEMSASQIGETFVRHSGLNEWATENRLVVLYPQAEASLPNPQACWDWWGYDESLWELDPLHDSRKGQQVQALKAMVEQLAGLAPPQNPERH</sequence>
<dbReference type="InterPro" id="IPR050955">
    <property type="entry name" value="Plant_Biomass_Hydrol_Est"/>
</dbReference>
<dbReference type="PANTHER" id="PTHR43037">
    <property type="entry name" value="UNNAMED PRODUCT-RELATED"/>
    <property type="match status" value="1"/>
</dbReference>
<dbReference type="STRING" id="119000.SAMN05661010_02801"/>
<dbReference type="RefSeq" id="WP_089729617.1">
    <property type="nucleotide sequence ID" value="NZ_FNGI01000008.1"/>
</dbReference>
<keyword evidence="1 3" id="KW-0732">Signal</keyword>
<evidence type="ECO:0000256" key="1">
    <source>
        <dbReference type="ARBA" id="ARBA00022729"/>
    </source>
</evidence>
<dbReference type="PANTHER" id="PTHR43037:SF5">
    <property type="entry name" value="FERULOYL ESTERASE"/>
    <property type="match status" value="1"/>
</dbReference>
<proteinExistence type="predicted"/>
<dbReference type="Gene3D" id="3.40.50.1820">
    <property type="entry name" value="alpha/beta hydrolase"/>
    <property type="match status" value="2"/>
</dbReference>
<protein>
    <submittedName>
        <fullName evidence="4">Esterase PHB depolymerase</fullName>
    </submittedName>
</protein>
<feature type="chain" id="PRO_5011586430" evidence="3">
    <location>
        <begin position="22"/>
        <end position="353"/>
    </location>
</feature>
<keyword evidence="2" id="KW-0378">Hydrolase</keyword>
<evidence type="ECO:0000256" key="2">
    <source>
        <dbReference type="ARBA" id="ARBA00022801"/>
    </source>
</evidence>
<dbReference type="InterPro" id="IPR029058">
    <property type="entry name" value="AB_hydrolase_fold"/>
</dbReference>
<name>A0A1G9NPJ3_9GAMM</name>
<dbReference type="AlphaFoldDB" id="A0A1G9NPJ3"/>
<accession>A0A1G9NPJ3</accession>
<gene>
    <name evidence="4" type="ORF">SAMN05661010_02801</name>
</gene>
<evidence type="ECO:0000313" key="4">
    <source>
        <dbReference type="EMBL" id="SDL88310.1"/>
    </source>
</evidence>
<organism evidence="4 5">
    <name type="scientific">Modicisalibacter muralis</name>
    <dbReference type="NCBI Taxonomy" id="119000"/>
    <lineage>
        <taxon>Bacteria</taxon>
        <taxon>Pseudomonadati</taxon>
        <taxon>Pseudomonadota</taxon>
        <taxon>Gammaproteobacteria</taxon>
        <taxon>Oceanospirillales</taxon>
        <taxon>Halomonadaceae</taxon>
        <taxon>Modicisalibacter</taxon>
    </lineage>
</organism>
<dbReference type="Proteomes" id="UP000198654">
    <property type="component" value="Unassembled WGS sequence"/>
</dbReference>
<dbReference type="SUPFAM" id="SSF53474">
    <property type="entry name" value="alpha/beta-Hydrolases"/>
    <property type="match status" value="1"/>
</dbReference>
<reference evidence="4 5" key="1">
    <citation type="submission" date="2016-10" db="EMBL/GenBank/DDBJ databases">
        <authorList>
            <person name="de Groot N.N."/>
        </authorList>
    </citation>
    <scope>NUCLEOTIDE SEQUENCE [LARGE SCALE GENOMIC DNA]</scope>
    <source>
        <strain evidence="4 5">DSM 14789</strain>
    </source>
</reference>
<feature type="signal peptide" evidence="3">
    <location>
        <begin position="1"/>
        <end position="21"/>
    </location>
</feature>
<evidence type="ECO:0000256" key="3">
    <source>
        <dbReference type="SAM" id="SignalP"/>
    </source>
</evidence>
<dbReference type="GO" id="GO:0016787">
    <property type="term" value="F:hydrolase activity"/>
    <property type="evidence" value="ECO:0007669"/>
    <property type="project" value="UniProtKB-KW"/>
</dbReference>
<keyword evidence="5" id="KW-1185">Reference proteome</keyword>